<name>A0A9W8B037_9FUNG</name>
<comment type="function">
    <text evidence="1">Catalyzes the hydrolysis of queuosine 5'-phosphate, releasing the nucleobase queuine (q). Is required for salvage of queuine from exogenous queuosine (Q) that is imported and then converted to queuosine 5'-phosphate intracellularly.</text>
</comment>
<dbReference type="AlphaFoldDB" id="A0A9W8B037"/>
<evidence type="ECO:0000256" key="1">
    <source>
        <dbReference type="RuleBase" id="RU365002"/>
    </source>
</evidence>
<dbReference type="InterPro" id="IPR019438">
    <property type="entry name" value="Q_salvage"/>
</dbReference>
<dbReference type="OrthoDB" id="416777at2759"/>
<reference evidence="2" key="1">
    <citation type="submission" date="2022-07" db="EMBL/GenBank/DDBJ databases">
        <title>Phylogenomic reconstructions and comparative analyses of Kickxellomycotina fungi.</title>
        <authorList>
            <person name="Reynolds N.K."/>
            <person name="Stajich J.E."/>
            <person name="Barry K."/>
            <person name="Grigoriev I.V."/>
            <person name="Crous P."/>
            <person name="Smith M.E."/>
        </authorList>
    </citation>
    <scope>NUCLEOTIDE SEQUENCE</scope>
    <source>
        <strain evidence="2">RSA 1196</strain>
    </source>
</reference>
<comment type="catalytic activity">
    <reaction evidence="1">
        <text>queuosine 5'-phosphate + H2O = queuine + D-ribose 5-phosphate</text>
        <dbReference type="Rhea" id="RHEA:75387"/>
        <dbReference type="ChEBI" id="CHEBI:15377"/>
        <dbReference type="ChEBI" id="CHEBI:17433"/>
        <dbReference type="ChEBI" id="CHEBI:78346"/>
        <dbReference type="ChEBI" id="CHEBI:194371"/>
    </reaction>
    <physiologicalReaction direction="left-to-right" evidence="1">
        <dbReference type="Rhea" id="RHEA:75388"/>
    </physiologicalReaction>
</comment>
<keyword evidence="3" id="KW-1185">Reference proteome</keyword>
<dbReference type="Proteomes" id="UP001150925">
    <property type="component" value="Unassembled WGS sequence"/>
</dbReference>
<accession>A0A9W8B037</accession>
<dbReference type="EC" id="3.2.2.-" evidence="1"/>
<keyword evidence="1" id="KW-0378">Hydrolase</keyword>
<sequence length="380" mass="42281">MGSTNDIDLVTQVHQTCEHLVLNSSEQIEVNDEAIDQFLDQLDIARFQKLSTGWITFPLKFDTVEDEVNLVAILDLLNFGSGYRQELHAACDRGAAQTIIYGCMGLHISQTPVDAQGLQKLTLGDVSGYFGIPLLGTEEAHPSLPGVTISQPSVLRNFAEALTKVLNETGEILQAKGYRSLGHFILDVTTSPSDAAPDWRPSAVELVDRLARTFPAFQDYRVKEGTSVYILKKAQLLAGDLHGRFQDPTSPAYVHFNFDDVDQLSVFSDNVLPTVLLHLGVLKLRDNTLQHKLDKLEPVSDTECWLLRAAAVYASDCLVNRCRARIDAVDETTDSNVAERANQLASLFNAVALDHYLWHIGKDPEIRKLPRLVYQDTVYF</sequence>
<dbReference type="Pfam" id="PF10343">
    <property type="entry name" value="Q_salvage"/>
    <property type="match status" value="1"/>
</dbReference>
<organism evidence="2 3">
    <name type="scientific">Dispira parvispora</name>
    <dbReference type="NCBI Taxonomy" id="1520584"/>
    <lineage>
        <taxon>Eukaryota</taxon>
        <taxon>Fungi</taxon>
        <taxon>Fungi incertae sedis</taxon>
        <taxon>Zoopagomycota</taxon>
        <taxon>Kickxellomycotina</taxon>
        <taxon>Dimargaritomycetes</taxon>
        <taxon>Dimargaritales</taxon>
        <taxon>Dimargaritaceae</taxon>
        <taxon>Dispira</taxon>
    </lineage>
</organism>
<comment type="caution">
    <text evidence="2">The sequence shown here is derived from an EMBL/GenBank/DDBJ whole genome shotgun (WGS) entry which is preliminary data.</text>
</comment>
<dbReference type="GO" id="GO:0016787">
    <property type="term" value="F:hydrolase activity"/>
    <property type="evidence" value="ECO:0007669"/>
    <property type="project" value="UniProtKB-KW"/>
</dbReference>
<gene>
    <name evidence="2" type="ORF">IWQ62_000476</name>
</gene>
<evidence type="ECO:0000313" key="3">
    <source>
        <dbReference type="Proteomes" id="UP001150925"/>
    </source>
</evidence>
<protein>
    <recommendedName>
        <fullName evidence="1">Queuosine 5'-phosphate N-glycosylase/hydrolase</fullName>
        <ecNumber evidence="1">3.2.2.-</ecNumber>
    </recommendedName>
    <alternativeName>
        <fullName evidence="1">Queuosine-nucleotide N-glycosylase/hydrolase</fullName>
    </alternativeName>
</protein>
<evidence type="ECO:0000313" key="2">
    <source>
        <dbReference type="EMBL" id="KAJ1969668.1"/>
    </source>
</evidence>
<dbReference type="PANTHER" id="PTHR21314">
    <property type="entry name" value="QUEUOSINE 5'-PHOSPHATE N-GLYCOSYLASE_HYDROLASE-RELATED"/>
    <property type="match status" value="1"/>
</dbReference>
<proteinExistence type="inferred from homology"/>
<dbReference type="EMBL" id="JANBPY010000034">
    <property type="protein sequence ID" value="KAJ1969668.1"/>
    <property type="molecule type" value="Genomic_DNA"/>
</dbReference>
<comment type="similarity">
    <text evidence="1">Belongs to the QNG1 protein family.</text>
</comment>
<dbReference type="PANTHER" id="PTHR21314:SF1">
    <property type="entry name" value="QUEUOSINE SALVAGE PROTEIN"/>
    <property type="match status" value="1"/>
</dbReference>
<dbReference type="GO" id="GO:0006400">
    <property type="term" value="P:tRNA modification"/>
    <property type="evidence" value="ECO:0007669"/>
    <property type="project" value="TreeGrafter"/>
</dbReference>